<feature type="active site" description="Proton acceptor; specific for D-alanine" evidence="8">
    <location>
        <position position="474"/>
    </location>
</feature>
<dbReference type="SUPFAM" id="SSF63418">
    <property type="entry name" value="MurE/MurF N-terminal domain"/>
    <property type="match status" value="1"/>
</dbReference>
<dbReference type="Gene3D" id="3.20.20.10">
    <property type="entry name" value="Alanine racemase"/>
    <property type="match status" value="1"/>
</dbReference>
<dbReference type="PANTHER" id="PTHR43024:SF1">
    <property type="entry name" value="UDP-N-ACETYLMURAMOYL-TRIPEPTIDE--D-ALANYL-D-ALANINE LIGASE"/>
    <property type="match status" value="1"/>
</dbReference>
<dbReference type="HAMAP" id="MF_01201">
    <property type="entry name" value="Ala_racemase"/>
    <property type="match status" value="1"/>
</dbReference>
<dbReference type="InterPro" id="IPR029066">
    <property type="entry name" value="PLP-binding_barrel"/>
</dbReference>
<dbReference type="OrthoDB" id="9801978at2"/>
<evidence type="ECO:0000256" key="6">
    <source>
        <dbReference type="ARBA" id="ARBA00022898"/>
    </source>
</evidence>
<dbReference type="Pfam" id="PF00842">
    <property type="entry name" value="Ala_racemase_C"/>
    <property type="match status" value="1"/>
</dbReference>
<comment type="similarity">
    <text evidence="8">Belongs to the alanine racemase family.</text>
</comment>
<dbReference type="NCBIfam" id="TIGR00492">
    <property type="entry name" value="alr"/>
    <property type="match status" value="1"/>
</dbReference>
<dbReference type="EMBL" id="QGDO01000003">
    <property type="protein sequence ID" value="PWJ42281.1"/>
    <property type="molecule type" value="Genomic_DNA"/>
</dbReference>
<comment type="catalytic activity">
    <reaction evidence="1 8">
        <text>L-alanine = D-alanine</text>
        <dbReference type="Rhea" id="RHEA:20249"/>
        <dbReference type="ChEBI" id="CHEBI:57416"/>
        <dbReference type="ChEBI" id="CHEBI:57972"/>
        <dbReference type="EC" id="5.1.1.1"/>
    </reaction>
</comment>
<evidence type="ECO:0000313" key="12">
    <source>
        <dbReference type="EMBL" id="PWJ42281.1"/>
    </source>
</evidence>
<dbReference type="InterPro" id="IPR051046">
    <property type="entry name" value="MurCDEF_CellWall_CoF430Synth"/>
</dbReference>
<dbReference type="Proteomes" id="UP000245535">
    <property type="component" value="Unassembled WGS sequence"/>
</dbReference>
<evidence type="ECO:0000259" key="11">
    <source>
        <dbReference type="SMART" id="SM01005"/>
    </source>
</evidence>
<dbReference type="AlphaFoldDB" id="A0A315Z9S6"/>
<gene>
    <name evidence="12" type="ORF">BC781_103533</name>
</gene>
<evidence type="ECO:0000313" key="13">
    <source>
        <dbReference type="Proteomes" id="UP000245535"/>
    </source>
</evidence>
<evidence type="ECO:0000256" key="4">
    <source>
        <dbReference type="ARBA" id="ARBA00022741"/>
    </source>
</evidence>
<evidence type="ECO:0000256" key="10">
    <source>
        <dbReference type="PIRSR" id="PIRSR600821-52"/>
    </source>
</evidence>
<dbReference type="InterPro" id="IPR035911">
    <property type="entry name" value="MurE/MurF_N"/>
</dbReference>
<accession>A0A315Z9S6</accession>
<feature type="modified residue" description="N6-(pyridoxal phosphate)lysine" evidence="8 9">
    <location>
        <position position="474"/>
    </location>
</feature>
<evidence type="ECO:0000256" key="8">
    <source>
        <dbReference type="HAMAP-Rule" id="MF_01201"/>
    </source>
</evidence>
<dbReference type="NCBIfam" id="NF008897">
    <property type="entry name" value="PRK11930.1"/>
    <property type="match status" value="1"/>
</dbReference>
<dbReference type="RefSeq" id="WP_109619096.1">
    <property type="nucleotide sequence ID" value="NZ_QGDO01000003.1"/>
</dbReference>
<dbReference type="InterPro" id="IPR011079">
    <property type="entry name" value="Ala_racemase_C"/>
</dbReference>
<evidence type="ECO:0000256" key="7">
    <source>
        <dbReference type="ARBA" id="ARBA00023235"/>
    </source>
</evidence>
<dbReference type="Gene3D" id="3.40.1390.10">
    <property type="entry name" value="MurE/MurF, N-terminal domain"/>
    <property type="match status" value="1"/>
</dbReference>
<evidence type="ECO:0000256" key="2">
    <source>
        <dbReference type="ARBA" id="ARBA00001933"/>
    </source>
</evidence>
<dbReference type="Gene3D" id="2.40.37.10">
    <property type="entry name" value="Lyase, Ornithine Decarboxylase, Chain A, domain 1"/>
    <property type="match status" value="1"/>
</dbReference>
<name>A0A315Z9S6_SEDFL</name>
<dbReference type="InterPro" id="IPR000713">
    <property type="entry name" value="Mur_ligase_N"/>
</dbReference>
<dbReference type="SUPFAM" id="SSF53623">
    <property type="entry name" value="MurD-like peptide ligases, catalytic domain"/>
    <property type="match status" value="1"/>
</dbReference>
<dbReference type="CDD" id="cd00430">
    <property type="entry name" value="PLPDE_III_AR"/>
    <property type="match status" value="1"/>
</dbReference>
<organism evidence="12 13">
    <name type="scientific">Sediminitomix flava</name>
    <dbReference type="NCBI Taxonomy" id="379075"/>
    <lineage>
        <taxon>Bacteria</taxon>
        <taxon>Pseudomonadati</taxon>
        <taxon>Bacteroidota</taxon>
        <taxon>Cytophagia</taxon>
        <taxon>Cytophagales</taxon>
        <taxon>Flammeovirgaceae</taxon>
        <taxon>Sediminitomix</taxon>
    </lineage>
</organism>
<dbReference type="InterPro" id="IPR009006">
    <property type="entry name" value="Ala_racemase/Decarboxylase_C"/>
</dbReference>
<dbReference type="Pfam" id="PF01225">
    <property type="entry name" value="Mur_ligase"/>
    <property type="match status" value="1"/>
</dbReference>
<dbReference type="GO" id="GO:0030170">
    <property type="term" value="F:pyridoxal phosphate binding"/>
    <property type="evidence" value="ECO:0007669"/>
    <property type="project" value="UniProtKB-UniRule"/>
</dbReference>
<keyword evidence="7 8" id="KW-0413">Isomerase</keyword>
<dbReference type="SUPFAM" id="SSF50621">
    <property type="entry name" value="Alanine racemase C-terminal domain-like"/>
    <property type="match status" value="1"/>
</dbReference>
<dbReference type="PRINTS" id="PR00992">
    <property type="entry name" value="ALARACEMASE"/>
</dbReference>
<evidence type="ECO:0000256" key="9">
    <source>
        <dbReference type="PIRSR" id="PIRSR600821-50"/>
    </source>
</evidence>
<dbReference type="Pfam" id="PF01168">
    <property type="entry name" value="Ala_racemase_N"/>
    <property type="match status" value="1"/>
</dbReference>
<evidence type="ECO:0000256" key="5">
    <source>
        <dbReference type="ARBA" id="ARBA00022840"/>
    </source>
</evidence>
<keyword evidence="6 8" id="KW-0663">Pyridoxal phosphate</keyword>
<comment type="cofactor">
    <cofactor evidence="2 8 9">
        <name>pyridoxal 5'-phosphate</name>
        <dbReference type="ChEBI" id="CHEBI:597326"/>
    </cofactor>
</comment>
<feature type="binding site" evidence="8 10">
    <location>
        <position position="577"/>
    </location>
    <ligand>
        <name>substrate</name>
    </ligand>
</feature>
<dbReference type="EC" id="5.1.1.1" evidence="8"/>
<feature type="active site" description="Proton acceptor; specific for L-alanine" evidence="8">
    <location>
        <position position="706"/>
    </location>
</feature>
<dbReference type="UniPathway" id="UPA00042">
    <property type="reaction ID" value="UER00497"/>
</dbReference>
<dbReference type="Gene3D" id="3.90.190.20">
    <property type="entry name" value="Mur ligase, C-terminal domain"/>
    <property type="match status" value="1"/>
</dbReference>
<feature type="domain" description="Alanine racemase C-terminal" evidence="11">
    <location>
        <begin position="685"/>
        <end position="809"/>
    </location>
</feature>
<dbReference type="Pfam" id="PF08245">
    <property type="entry name" value="Mur_ligase_M"/>
    <property type="match status" value="1"/>
</dbReference>
<dbReference type="GO" id="GO:0016881">
    <property type="term" value="F:acid-amino acid ligase activity"/>
    <property type="evidence" value="ECO:0007669"/>
    <property type="project" value="InterPro"/>
</dbReference>
<comment type="caution">
    <text evidence="12">The sequence shown here is derived from an EMBL/GenBank/DDBJ whole genome shotgun (WGS) entry which is preliminary data.</text>
</comment>
<dbReference type="InterPro" id="IPR000821">
    <property type="entry name" value="Ala_racemase"/>
</dbReference>
<protein>
    <recommendedName>
        <fullName evidence="8">Alanine racemase</fullName>
        <ecNumber evidence="8">5.1.1.1</ecNumber>
    </recommendedName>
</protein>
<dbReference type="GO" id="GO:0005524">
    <property type="term" value="F:ATP binding"/>
    <property type="evidence" value="ECO:0007669"/>
    <property type="project" value="UniProtKB-KW"/>
</dbReference>
<dbReference type="FunFam" id="3.20.20.10:FF:000002">
    <property type="entry name" value="Alanine racemase"/>
    <property type="match status" value="1"/>
</dbReference>
<dbReference type="InterPro" id="IPR013221">
    <property type="entry name" value="Mur_ligase_cen"/>
</dbReference>
<proteinExistence type="inferred from homology"/>
<keyword evidence="5" id="KW-0067">ATP-binding</keyword>
<dbReference type="SUPFAM" id="SSF53244">
    <property type="entry name" value="MurD-like peptide ligases, peptide-binding domain"/>
    <property type="match status" value="1"/>
</dbReference>
<dbReference type="InterPro" id="IPR001608">
    <property type="entry name" value="Ala_racemase_N"/>
</dbReference>
<dbReference type="PANTHER" id="PTHR43024">
    <property type="entry name" value="UDP-N-ACETYLMURAMOYL-TRIPEPTIDE--D-ALANYL-D-ALANINE LIGASE"/>
    <property type="match status" value="1"/>
</dbReference>
<comment type="function">
    <text evidence="8">Catalyzes the interconversion of L-alanine and D-alanine. May also act on other amino acids.</text>
</comment>
<keyword evidence="13" id="KW-1185">Reference proteome</keyword>
<dbReference type="SMART" id="SM01005">
    <property type="entry name" value="Ala_racemase_C"/>
    <property type="match status" value="1"/>
</dbReference>
<reference evidence="12 13" key="1">
    <citation type="submission" date="2018-03" db="EMBL/GenBank/DDBJ databases">
        <title>Genomic Encyclopedia of Archaeal and Bacterial Type Strains, Phase II (KMG-II): from individual species to whole genera.</title>
        <authorList>
            <person name="Goeker M."/>
        </authorList>
    </citation>
    <scope>NUCLEOTIDE SEQUENCE [LARGE SCALE GENOMIC DNA]</scope>
    <source>
        <strain evidence="12 13">DSM 28229</strain>
    </source>
</reference>
<feature type="binding site" evidence="8 10">
    <location>
        <position position="755"/>
    </location>
    <ligand>
        <name>substrate</name>
    </ligand>
</feature>
<dbReference type="Gene3D" id="3.40.1190.10">
    <property type="entry name" value="Mur-like, catalytic domain"/>
    <property type="match status" value="1"/>
</dbReference>
<evidence type="ECO:0000256" key="1">
    <source>
        <dbReference type="ARBA" id="ARBA00000316"/>
    </source>
</evidence>
<dbReference type="GO" id="GO:0008784">
    <property type="term" value="F:alanine racemase activity"/>
    <property type="evidence" value="ECO:0007669"/>
    <property type="project" value="UniProtKB-UniRule"/>
</dbReference>
<sequence length="811" mass="91791">MQTAELLKNQTIKFIEVDSRKVISPSQTLFVALSGQKTDGHHYISELYKQGCRSFLCQKGKVNFDAFPEAVFYEVEDTLVSFQELIQDHRQRFTYPVIGITGSNGKTIIKEWLYTLLEEDFRVVKSPKSYNSQIGVPLSVWQMKPVHEIGIFEAGVSKKGEMLNLQKMIQPTTGIFTNIGQAHGEGFSSMKEKVEEKASLFKDSSCVIYCKDHQLVDDVLNNQIHLSWSTTNPTADFYFELESKSESGTTFYYSEDDIKLSFPFADQASLENAFHCVITLKHLGYKWEVIQQKLPLLKGIPMRFSLKEGRNNCLVVDDTYNNDLAGLSMAIDFLHTHSAGKIKAVVFSDFLEHQIPSKELYLNFTSLLKQKGVERVVGIGDMTFKNQSFFTDFESQFFPTTEDFLLKLSKSTVFKDEAILVKGGRSFAFEKVVKFLEQRVHGTSLEINMEAIAHNLMVYRSLLKPSTKIMVMVKALSYGSGSHEVASLLQYHLVDYLGVAYTDEGVHLRENGIRTPIMVLNPSSASFDKMLKYQLEPEIPSFYWFDQLISFIESNYSEIESYLPFKIQLNFDTGMRRLGFEKSELPKLIEKLNKYEKWIEVTSAFTHLAGADEALHEEFTLNQITTFKEMANDLEGSLGYTVIKHALNSAGIGRYTEHQLDMVRLGIGLYGVDVNGFNQERLRPVSRLVTSISQIKHIKKGETVGYGRKGIAHQDMQIATIDIGYADGFDRRFSGGVGQVKVADTIVPIIGNVCMDMSMIDVTDLNVQVGDEVVIFGNDPHIIDLAKSIGTIPYEILTNVSQRVKRVYHSE</sequence>
<dbReference type="InterPro" id="IPR036615">
    <property type="entry name" value="Mur_ligase_C_dom_sf"/>
</dbReference>
<dbReference type="GO" id="GO:0030632">
    <property type="term" value="P:D-alanine biosynthetic process"/>
    <property type="evidence" value="ECO:0007669"/>
    <property type="project" value="UniProtKB-UniRule"/>
</dbReference>
<dbReference type="InterPro" id="IPR036565">
    <property type="entry name" value="Mur-like_cat_sf"/>
</dbReference>
<keyword evidence="4" id="KW-0547">Nucleotide-binding</keyword>
<keyword evidence="3" id="KW-0436">Ligase</keyword>
<comment type="pathway">
    <text evidence="8">Amino-acid biosynthesis; D-alanine biosynthesis; D-alanine from L-alanine: step 1/1.</text>
</comment>
<dbReference type="SUPFAM" id="SSF51419">
    <property type="entry name" value="PLP-binding barrel"/>
    <property type="match status" value="1"/>
</dbReference>
<evidence type="ECO:0000256" key="3">
    <source>
        <dbReference type="ARBA" id="ARBA00022598"/>
    </source>
</evidence>